<keyword evidence="9 11" id="KW-0862">Zinc</keyword>
<keyword evidence="6 11" id="KW-0645">Protease</keyword>
<dbReference type="EC" id="3.4.14.4" evidence="11"/>
<dbReference type="PANTHER" id="PTHR23422">
    <property type="entry name" value="DIPEPTIDYL PEPTIDASE III-RELATED"/>
    <property type="match status" value="1"/>
</dbReference>
<dbReference type="InterPro" id="IPR039461">
    <property type="entry name" value="Peptidase_M49"/>
</dbReference>
<proteinExistence type="inferred from homology"/>
<dbReference type="Pfam" id="PF03571">
    <property type="entry name" value="Peptidase_M49"/>
    <property type="match status" value="1"/>
</dbReference>
<keyword evidence="10 11" id="KW-0482">Metalloprotease</keyword>
<keyword evidence="7 11" id="KW-0479">Metal-binding</keyword>
<comment type="similarity">
    <text evidence="3 11">Belongs to the peptidase M49 family.</text>
</comment>
<evidence type="ECO:0000256" key="10">
    <source>
        <dbReference type="ARBA" id="ARBA00023049"/>
    </source>
</evidence>
<dbReference type="PIRSF" id="PIRSF007828">
    <property type="entry name" value="Dipeptidyl-peptidase_III"/>
    <property type="match status" value="1"/>
</dbReference>
<comment type="caution">
    <text evidence="12">The sequence shown here is derived from an EMBL/GenBank/DDBJ whole genome shotgun (WGS) entry which is preliminary data.</text>
</comment>
<evidence type="ECO:0000256" key="7">
    <source>
        <dbReference type="ARBA" id="ARBA00022723"/>
    </source>
</evidence>
<keyword evidence="8 11" id="KW-0378">Hydrolase</keyword>
<evidence type="ECO:0000256" key="2">
    <source>
        <dbReference type="ARBA" id="ARBA00004496"/>
    </source>
</evidence>
<evidence type="ECO:0000256" key="1">
    <source>
        <dbReference type="ARBA" id="ARBA00001336"/>
    </source>
</evidence>
<evidence type="ECO:0000313" key="13">
    <source>
        <dbReference type="Proteomes" id="UP001172684"/>
    </source>
</evidence>
<dbReference type="PANTHER" id="PTHR23422:SF11">
    <property type="entry name" value="DIPEPTIDYL PEPTIDASE 3"/>
    <property type="match status" value="1"/>
</dbReference>
<sequence length="702" mass="78888">MDPDTLKHYLADNPPLVVPLKIAPHFEALSAEEKLYAHYISIACFAGTRIVLRQVSPESEPIYDFIIALHKHCNGDWKKLQEEAGVGDQELKHFLSYAAQFLGNAGNYKSFGDTKFVPRFEEGTLKALGEVSEEMRGLYGKAKKGIFAAETEGKMLLGYPDQGHLSTYYPDSPDITKGEIEEVSKFLMDKGLLPENTRLKKTAEGFEVLIASASKDPSKEERDVPETEWDLEGELQGKKLKLVFGDHAVEMGKIADALEEAGKHSANETQKSMMHEYVKSFRTGSLEAYKQSQRYWIRDKGPMVESDIGFVETYRDPHGIRGEWEGFAAMVNKERTKAFGKLVEAAPELIPRLPWSKDFEKDKFLSPDFTSLEVLTFAGSGIPAGINIPNYDDIRQTEGFKNVSLGNVLNAKAPNEPIPFIKESDLELYSKYRDVAFEVQVGLHELLGHGCGKLLQETEPGRYNFDIKNPPFNPVTGKPVDSWYAPGQTWGSVFGSIAASYEECRAECVAMALSCDFEILKIFGLGDGTVDMDGEAGDVLYAAYLSMARAGVVALEYWDPKSRKWGQAHMQARFSIMRTFLNAGVEFCELQYTKDDLSDLTIFIDRSKIISHGRPAVEDYLRQLHIYKSTADVKRARRLYGEITTVEDFYESRVRPAVLAAKTPRKVFVQANTFMEGDQVVLKEYESTPEGMIKSYAERDYI</sequence>
<evidence type="ECO:0000256" key="8">
    <source>
        <dbReference type="ARBA" id="ARBA00022801"/>
    </source>
</evidence>
<evidence type="ECO:0000256" key="4">
    <source>
        <dbReference type="ARBA" id="ARBA00022438"/>
    </source>
</evidence>
<protein>
    <recommendedName>
        <fullName evidence="11">Dipeptidyl peptidase 3</fullName>
        <ecNumber evidence="11">3.4.14.4</ecNumber>
    </recommendedName>
    <alternativeName>
        <fullName evidence="11">Dipeptidyl aminopeptidase III</fullName>
    </alternativeName>
    <alternativeName>
        <fullName evidence="11">Dipeptidyl peptidase III</fullName>
    </alternativeName>
</protein>
<comment type="subcellular location">
    <subcellularLocation>
        <location evidence="2">Cytoplasm</location>
    </subcellularLocation>
</comment>
<evidence type="ECO:0000313" key="12">
    <source>
        <dbReference type="EMBL" id="KAJ9668618.1"/>
    </source>
</evidence>
<dbReference type="EMBL" id="JAPDRL010000006">
    <property type="protein sequence ID" value="KAJ9668618.1"/>
    <property type="molecule type" value="Genomic_DNA"/>
</dbReference>
<keyword evidence="4 11" id="KW-0031">Aminopeptidase</keyword>
<keyword evidence="5 11" id="KW-0963">Cytoplasm</keyword>
<organism evidence="12 13">
    <name type="scientific">Coniosporium apollinis</name>
    <dbReference type="NCBI Taxonomy" id="61459"/>
    <lineage>
        <taxon>Eukaryota</taxon>
        <taxon>Fungi</taxon>
        <taxon>Dikarya</taxon>
        <taxon>Ascomycota</taxon>
        <taxon>Pezizomycotina</taxon>
        <taxon>Dothideomycetes</taxon>
        <taxon>Dothideomycetes incertae sedis</taxon>
        <taxon>Coniosporium</taxon>
    </lineage>
</organism>
<evidence type="ECO:0000256" key="5">
    <source>
        <dbReference type="ARBA" id="ARBA00022490"/>
    </source>
</evidence>
<name>A0ABQ9P6W3_9PEZI</name>
<dbReference type="InterPro" id="IPR005317">
    <property type="entry name" value="Dipeptidyl-peptase3"/>
</dbReference>
<comment type="cofactor">
    <cofactor evidence="11">
        <name>Zn(2+)</name>
        <dbReference type="ChEBI" id="CHEBI:29105"/>
    </cofactor>
    <text evidence="11">Binds 1 zinc ion per subunit.</text>
</comment>
<keyword evidence="13" id="KW-1185">Reference proteome</keyword>
<evidence type="ECO:0000256" key="9">
    <source>
        <dbReference type="ARBA" id="ARBA00022833"/>
    </source>
</evidence>
<dbReference type="Proteomes" id="UP001172684">
    <property type="component" value="Unassembled WGS sequence"/>
</dbReference>
<accession>A0ABQ9P6W3</accession>
<evidence type="ECO:0000256" key="6">
    <source>
        <dbReference type="ARBA" id="ARBA00022670"/>
    </source>
</evidence>
<evidence type="ECO:0000256" key="3">
    <source>
        <dbReference type="ARBA" id="ARBA00010200"/>
    </source>
</evidence>
<reference evidence="12" key="1">
    <citation type="submission" date="2022-10" db="EMBL/GenBank/DDBJ databases">
        <title>Culturing micro-colonial fungi from biological soil crusts in the Mojave desert and describing Neophaeococcomyces mojavensis, and introducing the new genera and species Taxawa tesnikishii.</title>
        <authorList>
            <person name="Kurbessoian T."/>
            <person name="Stajich J.E."/>
        </authorList>
    </citation>
    <scope>NUCLEOTIDE SEQUENCE</scope>
    <source>
        <strain evidence="12">TK_1</strain>
    </source>
</reference>
<comment type="catalytic activity">
    <reaction evidence="1 11">
        <text>Release of an N-terminal dipeptide from a peptide comprising four or more residues, with broad specificity. Also acts on dipeptidyl 2-naphthylamides.</text>
        <dbReference type="EC" id="3.4.14.4"/>
    </reaction>
</comment>
<gene>
    <name evidence="12" type="ORF">H2201_001260</name>
</gene>
<evidence type="ECO:0000256" key="11">
    <source>
        <dbReference type="PIRNR" id="PIRNR007828"/>
    </source>
</evidence>
<dbReference type="Gene3D" id="3.30.540.30">
    <property type="match status" value="3"/>
</dbReference>